<dbReference type="EMBL" id="FZMP01000090">
    <property type="protein sequence ID" value="SNQ60383.1"/>
    <property type="molecule type" value="Genomic_DNA"/>
</dbReference>
<name>A0A284VME4_9EURY</name>
<keyword evidence="2" id="KW-1185">Reference proteome</keyword>
<organism evidence="1 2">
    <name type="scientific">Candidatus Methanoperedens nitratireducens</name>
    <dbReference type="NCBI Taxonomy" id="1392998"/>
    <lineage>
        <taxon>Archaea</taxon>
        <taxon>Methanobacteriati</taxon>
        <taxon>Methanobacteriota</taxon>
        <taxon>Stenosarchaea group</taxon>
        <taxon>Methanomicrobia</taxon>
        <taxon>Methanosarcinales</taxon>
        <taxon>ANME-2 cluster</taxon>
        <taxon>Candidatus Methanoperedentaceae</taxon>
        <taxon>Candidatus Methanoperedens</taxon>
    </lineage>
</organism>
<dbReference type="AlphaFoldDB" id="A0A284VME4"/>
<proteinExistence type="predicted"/>
<dbReference type="Proteomes" id="UP000218615">
    <property type="component" value="Unassembled WGS sequence"/>
</dbReference>
<evidence type="ECO:0000313" key="1">
    <source>
        <dbReference type="EMBL" id="SNQ60383.1"/>
    </source>
</evidence>
<protein>
    <submittedName>
        <fullName evidence="1">Uncharacterized protein</fullName>
    </submittedName>
</protein>
<accession>A0A284VME4</accession>
<sequence length="48" mass="5574">MVSASSAKVGRYTRQPQVSLARGKYTKIREKMLKNLNRGHNQRRNQLC</sequence>
<reference evidence="2" key="1">
    <citation type="submission" date="2017-06" db="EMBL/GenBank/DDBJ databases">
        <authorList>
            <person name="Cremers G."/>
        </authorList>
    </citation>
    <scope>NUCLEOTIDE SEQUENCE [LARGE SCALE GENOMIC DNA]</scope>
</reference>
<gene>
    <name evidence="1" type="ORF">MNV_180015</name>
</gene>
<evidence type="ECO:0000313" key="2">
    <source>
        <dbReference type="Proteomes" id="UP000218615"/>
    </source>
</evidence>